<feature type="region of interest" description="Disordered" evidence="5">
    <location>
        <begin position="1"/>
        <end position="59"/>
    </location>
</feature>
<dbReference type="PANTHER" id="PTHR12606">
    <property type="entry name" value="SENTRIN/SUMO-SPECIFIC PROTEASE"/>
    <property type="match status" value="1"/>
</dbReference>
<dbReference type="Pfam" id="PF02902">
    <property type="entry name" value="Peptidase_C48"/>
    <property type="match status" value="1"/>
</dbReference>
<feature type="compositionally biased region" description="Low complexity" evidence="5">
    <location>
        <begin position="113"/>
        <end position="128"/>
    </location>
</feature>
<keyword evidence="2" id="KW-0645">Protease</keyword>
<evidence type="ECO:0000256" key="4">
    <source>
        <dbReference type="ARBA" id="ARBA00022807"/>
    </source>
</evidence>
<evidence type="ECO:0000313" key="7">
    <source>
        <dbReference type="EMBL" id="CAD1821383.1"/>
    </source>
</evidence>
<dbReference type="GO" id="GO:0005634">
    <property type="term" value="C:nucleus"/>
    <property type="evidence" value="ECO:0007669"/>
    <property type="project" value="TreeGrafter"/>
</dbReference>
<dbReference type="AlphaFoldDB" id="A0A6V7NS07"/>
<dbReference type="GO" id="GO:0016926">
    <property type="term" value="P:protein desumoylation"/>
    <property type="evidence" value="ECO:0007669"/>
    <property type="project" value="TreeGrafter"/>
</dbReference>
<feature type="region of interest" description="Disordered" evidence="5">
    <location>
        <begin position="165"/>
        <end position="213"/>
    </location>
</feature>
<feature type="compositionally biased region" description="Basic residues" evidence="5">
    <location>
        <begin position="187"/>
        <end position="199"/>
    </location>
</feature>
<keyword evidence="3" id="KW-0378">Hydrolase</keyword>
<organism evidence="7">
    <name type="scientific">Ananas comosus var. bracteatus</name>
    <name type="common">red pineapple</name>
    <dbReference type="NCBI Taxonomy" id="296719"/>
    <lineage>
        <taxon>Eukaryota</taxon>
        <taxon>Viridiplantae</taxon>
        <taxon>Streptophyta</taxon>
        <taxon>Embryophyta</taxon>
        <taxon>Tracheophyta</taxon>
        <taxon>Spermatophyta</taxon>
        <taxon>Magnoliopsida</taxon>
        <taxon>Liliopsida</taxon>
        <taxon>Poales</taxon>
        <taxon>Bromeliaceae</taxon>
        <taxon>Bromelioideae</taxon>
        <taxon>Ananas</taxon>
    </lineage>
</organism>
<evidence type="ECO:0000256" key="5">
    <source>
        <dbReference type="SAM" id="MobiDB-lite"/>
    </source>
</evidence>
<dbReference type="GO" id="GO:0016929">
    <property type="term" value="F:deSUMOylase activity"/>
    <property type="evidence" value="ECO:0007669"/>
    <property type="project" value="TreeGrafter"/>
</dbReference>
<dbReference type="GO" id="GO:0006508">
    <property type="term" value="P:proteolysis"/>
    <property type="evidence" value="ECO:0007669"/>
    <property type="project" value="UniProtKB-KW"/>
</dbReference>
<evidence type="ECO:0000256" key="3">
    <source>
        <dbReference type="ARBA" id="ARBA00022801"/>
    </source>
</evidence>
<proteinExistence type="inferred from homology"/>
<name>A0A6V7NS07_ANACO</name>
<feature type="domain" description="Ubiquitin-like protease family profile" evidence="6">
    <location>
        <begin position="295"/>
        <end position="484"/>
    </location>
</feature>
<dbReference type="EMBL" id="LR862141">
    <property type="protein sequence ID" value="CAD1821383.1"/>
    <property type="molecule type" value="Genomic_DNA"/>
</dbReference>
<protein>
    <recommendedName>
        <fullName evidence="6">Ubiquitin-like protease family profile domain-containing protein</fullName>
    </recommendedName>
</protein>
<dbReference type="PROSITE" id="PS50600">
    <property type="entry name" value="ULP_PROTEASE"/>
    <property type="match status" value="1"/>
</dbReference>
<dbReference type="Gene3D" id="3.40.395.10">
    <property type="entry name" value="Adenoviral Proteinase, Chain A"/>
    <property type="match status" value="1"/>
</dbReference>
<comment type="similarity">
    <text evidence="1">Belongs to the peptidase C48 family.</text>
</comment>
<sequence>MAGGSGAGAGASAAGGRALARGLGRAPAQGWAPALASRGEGGRRRGAGAGPGCGAGAAAPAATTAAGESSNNISSLLNQLEQALNKLQDRNKMLEGENAMLKEKNAKLEAQLSSASTAAAAEGGAEAGVDPHQGGQGAAVEESSQQRVDVGETVIRDIPSRIQRIKHRARKEKRMSPDFTPGERPLTRHYRRKQHHSLKIGKAEASEEASDTATGTIAEEIKAEHGHSDSAKQAVEIDDIPVPDQEPGVIIERRRKYPGRDKIPKVEQDAIDFLISRPITKGPIWQDNTKGSDSPSVSGQVLNEYLFGGPTRDEVINVYFHIINKLDCCGVHKFSQPGIFLLTEVAMHVLNKMQEYGKNNLVTADFVKDVAFGSASIRHFVQKINTQTCNTCRYVLIPLHSNWHWHLLSIDLKERRFESWNSLWSHSGAQDAAQLLAKWFASYFEHILEIPLGAPDVIFHKECQQQGSIEVDCGMYTCLFAERLVRNGLPDLSLYDNDPSPSVLIWEQQGKQQGRLERLRAASCSLLERLASCELLAAREACERAGCSRGLRLRAEAAREACELRAAGSREACDSSCWLLERLASFELLAAREACELRAAGYSKGRRVEGRNRQNGALAFDWGVG</sequence>
<evidence type="ECO:0000256" key="2">
    <source>
        <dbReference type="ARBA" id="ARBA00022670"/>
    </source>
</evidence>
<dbReference type="InterPro" id="IPR003653">
    <property type="entry name" value="Peptidase_C48_C"/>
</dbReference>
<gene>
    <name evidence="7" type="ORF">CB5_LOCUS4594</name>
</gene>
<dbReference type="SUPFAM" id="SSF54001">
    <property type="entry name" value="Cysteine proteinases"/>
    <property type="match status" value="1"/>
</dbReference>
<evidence type="ECO:0000256" key="1">
    <source>
        <dbReference type="ARBA" id="ARBA00005234"/>
    </source>
</evidence>
<reference evidence="7" key="1">
    <citation type="submission" date="2020-07" db="EMBL/GenBank/DDBJ databases">
        <authorList>
            <person name="Lin J."/>
        </authorList>
    </citation>
    <scope>NUCLEOTIDE SEQUENCE</scope>
</reference>
<feature type="region of interest" description="Disordered" evidence="5">
    <location>
        <begin position="113"/>
        <end position="147"/>
    </location>
</feature>
<dbReference type="PANTHER" id="PTHR12606:SF141">
    <property type="entry name" value="GH15225P-RELATED"/>
    <property type="match status" value="1"/>
</dbReference>
<keyword evidence="4" id="KW-0788">Thiol protease</keyword>
<accession>A0A6V7NS07</accession>
<feature type="compositionally biased region" description="Low complexity" evidence="5">
    <location>
        <begin position="10"/>
        <end position="26"/>
    </location>
</feature>
<evidence type="ECO:0000259" key="6">
    <source>
        <dbReference type="PROSITE" id="PS50600"/>
    </source>
</evidence>
<dbReference type="InterPro" id="IPR038765">
    <property type="entry name" value="Papain-like_cys_pep_sf"/>
</dbReference>